<dbReference type="PROSITE" id="PS51318">
    <property type="entry name" value="TAT"/>
    <property type="match status" value="1"/>
</dbReference>
<dbReference type="OrthoDB" id="9816459at2"/>
<accession>A0A5S4FWS7</accession>
<comment type="caution">
    <text evidence="2">The sequence shown here is derived from an EMBL/GenBank/DDBJ whole genome shotgun (WGS) entry which is preliminary data.</text>
</comment>
<evidence type="ECO:0000259" key="1">
    <source>
        <dbReference type="Pfam" id="PF22124"/>
    </source>
</evidence>
<keyword evidence="3" id="KW-1185">Reference proteome</keyword>
<dbReference type="InterPro" id="IPR006311">
    <property type="entry name" value="TAT_signal"/>
</dbReference>
<dbReference type="GO" id="GO:0005975">
    <property type="term" value="P:carbohydrate metabolic process"/>
    <property type="evidence" value="ECO:0007669"/>
    <property type="project" value="InterPro"/>
</dbReference>
<sequence length="954" mass="105255">MSENPSSRRTFLGGLALGGAAAALAPASPAAASATEMFERSGLLPIRDEMRHDGPWAKFLRDQDLVWARLPRQWHEGPFLGNGLLASTVYVPEGQNGVRFDVQHSEVQDHRPDIDAKYGLCRLPIGHLTLQPKGTIIAVDWRLDLWNAELKGTVTTDLGTIEVTAFVHAEREVMLIRVKPDAAEREAAWTFTAAPSISPRQITNPDPNYQPNPPSTLKKDGDVQLCVQPLLVGGHYVTAYQEVTRDDERWMYVTVAHSHPEETAEAPAVRTITSARSRPPSLLVKTHRDWWHAFYPKSFISVPDQRLQSFYWIQLYKIASATREHAPVMATTGPWLQPTGWPNIWWNLNVQLEYWMINGSNHLELDALTRTLDENRQVLIDHVPEQYRSDSAGVSRSSDMYARGARLGIPGQGAPEIGNLTWALHNVWLSYRHTMDTDVLRDVLFPLLRRSINYYLHFLAPGADGRLHLPTTFSPEYGGAPDCTYDLALLRWGCKTLLESADTLKIDDPLKTRWREVLDTLVDYPVDENGYMIGTGVPFAKSHRHYSHLLQVYPLYEITWEQPDKRDLIERSLKHWIGFTGALQGYSFTGAASIAAQQGKGDDSLHYLRELMRQGFIRPNTMYREGGGPVIETPLSAAQSMHDMLVQSWGGLIRIFPAVPGSWADVTVHNFRTEGAFLVSAVRQAGTTRWVRVRSLAGQPCRLRHGISGGRYTVLGARCKDVGDGVIELDLRKDQEALVFAQGVRDFTVGPVKITEPGDPWGLPPIPPPGPTTPVDLSSHLDNDGVSAHESMTDGDYDGSGYTYPAEELPPAGSYAVEGLTFTFPAYGDGAKNNVTAQGQTIAVPAGRYARAWLLGSATFGDASGTLTATYADGSTGQVPFTVPNWTGQPPAGGFEALRCTHRHGRAGSSTSKVALFAAPVTLDPSKELRSVALPALTRPQLHLFALSLEGPAR</sequence>
<dbReference type="PANTHER" id="PTHR31084:SF0">
    <property type="entry name" value="ALPHA-L-FUCOSIDASE 2"/>
    <property type="match status" value="1"/>
</dbReference>
<dbReference type="GO" id="GO:0004560">
    <property type="term" value="F:alpha-L-fucosidase activity"/>
    <property type="evidence" value="ECO:0007669"/>
    <property type="project" value="TreeGrafter"/>
</dbReference>
<dbReference type="SUPFAM" id="SSF48208">
    <property type="entry name" value="Six-hairpin glycosidases"/>
    <property type="match status" value="1"/>
</dbReference>
<evidence type="ECO:0000313" key="2">
    <source>
        <dbReference type="EMBL" id="TMR25148.1"/>
    </source>
</evidence>
<organism evidence="2 3">
    <name type="scientific">Nonomuraea turkmeniaca</name>
    <dbReference type="NCBI Taxonomy" id="103838"/>
    <lineage>
        <taxon>Bacteria</taxon>
        <taxon>Bacillati</taxon>
        <taxon>Actinomycetota</taxon>
        <taxon>Actinomycetes</taxon>
        <taxon>Streptosporangiales</taxon>
        <taxon>Streptosporangiaceae</taxon>
        <taxon>Nonomuraea</taxon>
    </lineage>
</organism>
<dbReference type="InterPro" id="IPR054363">
    <property type="entry name" value="GH95_cat"/>
</dbReference>
<dbReference type="InterPro" id="IPR012341">
    <property type="entry name" value="6hp_glycosidase-like_sf"/>
</dbReference>
<dbReference type="AlphaFoldDB" id="A0A5S4FWS7"/>
<dbReference type="Gene3D" id="1.50.10.10">
    <property type="match status" value="1"/>
</dbReference>
<dbReference type="Pfam" id="PF22124">
    <property type="entry name" value="Glyco_hydro_95_cat"/>
    <property type="match status" value="1"/>
</dbReference>
<evidence type="ECO:0000313" key="3">
    <source>
        <dbReference type="Proteomes" id="UP000309128"/>
    </source>
</evidence>
<dbReference type="InterPro" id="IPR008928">
    <property type="entry name" value="6-hairpin_glycosidase_sf"/>
</dbReference>
<name>A0A5S4FWS7_9ACTN</name>
<protein>
    <submittedName>
        <fullName evidence="2">Tat pathway signal sequence domain protein</fullName>
    </submittedName>
</protein>
<dbReference type="EMBL" id="VCKY01000004">
    <property type="protein sequence ID" value="TMR25148.1"/>
    <property type="molecule type" value="Genomic_DNA"/>
</dbReference>
<gene>
    <name evidence="2" type="ORF">ETD86_02030</name>
</gene>
<reference evidence="2 3" key="1">
    <citation type="submission" date="2019-05" db="EMBL/GenBank/DDBJ databases">
        <title>Draft genome sequence of Nonomuraea turkmeniaca DSM 43926.</title>
        <authorList>
            <person name="Saricaoglu S."/>
            <person name="Isik K."/>
        </authorList>
    </citation>
    <scope>NUCLEOTIDE SEQUENCE [LARGE SCALE GENOMIC DNA]</scope>
    <source>
        <strain evidence="2 3">DSM 43926</strain>
    </source>
</reference>
<feature type="domain" description="Glycosyl hydrolase family 95 catalytic" evidence="1">
    <location>
        <begin position="317"/>
        <end position="614"/>
    </location>
</feature>
<dbReference type="PANTHER" id="PTHR31084">
    <property type="entry name" value="ALPHA-L-FUCOSIDASE 2"/>
    <property type="match status" value="1"/>
</dbReference>
<proteinExistence type="predicted"/>
<dbReference type="Proteomes" id="UP000309128">
    <property type="component" value="Unassembled WGS sequence"/>
</dbReference>